<evidence type="ECO:0000313" key="1">
    <source>
        <dbReference type="EMBL" id="GGI15216.1"/>
    </source>
</evidence>
<dbReference type="InterPro" id="IPR014825">
    <property type="entry name" value="DNA_alkylation"/>
</dbReference>
<keyword evidence="2" id="KW-1185">Reference proteome</keyword>
<proteinExistence type="predicted"/>
<protein>
    <recommendedName>
        <fullName evidence="3">DNA alkylation repair protein</fullName>
    </recommendedName>
</protein>
<gene>
    <name evidence="1" type="ORF">GCM10007380_26860</name>
</gene>
<sequence length="235" mass="26448">MNLDEIMKSLKEMGTEQTKNTFVRHGAREPFYGVKIGDLKKIVKYVKKDQELALSLYDTGNSDAMYLAGLSINPKLMTKDQLQKWAEGAYWYMIAESTVGAVAAESSYALELARKWMKSEEELIEDCGWSTYSHYLSIAPDENIDKVEVRELLKYIEKNIHNSKNRVRYTMNAFVIAVGSFVPSLNVEAMLVGKSIGKVHVDVGNTACKVPIATDYIEKVELKGKLGVKKKTCIC</sequence>
<reference evidence="2" key="1">
    <citation type="journal article" date="2019" name="Int. J. Syst. Evol. Microbiol.">
        <title>The Global Catalogue of Microorganisms (GCM) 10K type strain sequencing project: providing services to taxonomists for standard genome sequencing and annotation.</title>
        <authorList>
            <consortium name="The Broad Institute Genomics Platform"/>
            <consortium name="The Broad Institute Genome Sequencing Center for Infectious Disease"/>
            <person name="Wu L."/>
            <person name="Ma J."/>
        </authorList>
    </citation>
    <scope>NUCLEOTIDE SEQUENCE [LARGE SCALE GENOMIC DNA]</scope>
    <source>
        <strain evidence="2">CGMCC 1.14993</strain>
    </source>
</reference>
<dbReference type="RefSeq" id="WP_087999858.1">
    <property type="nucleotide sequence ID" value="NZ_BMHB01000001.1"/>
</dbReference>
<dbReference type="SUPFAM" id="SSF48371">
    <property type="entry name" value="ARM repeat"/>
    <property type="match status" value="1"/>
</dbReference>
<comment type="caution">
    <text evidence="1">The sequence shown here is derived from an EMBL/GenBank/DDBJ whole genome shotgun (WGS) entry which is preliminary data.</text>
</comment>
<evidence type="ECO:0008006" key="3">
    <source>
        <dbReference type="Google" id="ProtNLM"/>
    </source>
</evidence>
<dbReference type="PANTHER" id="PTHR41291">
    <property type="entry name" value="DNA ALKYLATION REPAIR PROTEIN"/>
    <property type="match status" value="1"/>
</dbReference>
<dbReference type="OrthoDB" id="9801369at2"/>
<organism evidence="1 2">
    <name type="scientific">Gottfriedia solisilvae</name>
    <dbReference type="NCBI Taxonomy" id="1516104"/>
    <lineage>
        <taxon>Bacteria</taxon>
        <taxon>Bacillati</taxon>
        <taxon>Bacillota</taxon>
        <taxon>Bacilli</taxon>
        <taxon>Bacillales</taxon>
        <taxon>Bacillaceae</taxon>
        <taxon>Gottfriedia</taxon>
    </lineage>
</organism>
<dbReference type="EMBL" id="BMHB01000001">
    <property type="protein sequence ID" value="GGI15216.1"/>
    <property type="molecule type" value="Genomic_DNA"/>
</dbReference>
<dbReference type="AlphaFoldDB" id="A0A8J3F356"/>
<dbReference type="CDD" id="cd06561">
    <property type="entry name" value="AlkD_like"/>
    <property type="match status" value="1"/>
</dbReference>
<name>A0A8J3F356_9BACI</name>
<accession>A0A8J3F356</accession>
<dbReference type="InterPro" id="IPR016024">
    <property type="entry name" value="ARM-type_fold"/>
</dbReference>
<dbReference type="Gene3D" id="1.25.10.90">
    <property type="match status" value="1"/>
</dbReference>
<dbReference type="Proteomes" id="UP000626244">
    <property type="component" value="Unassembled WGS sequence"/>
</dbReference>
<dbReference type="PANTHER" id="PTHR41291:SF1">
    <property type="entry name" value="DNA ALKYLATION REPAIR PROTEIN"/>
    <property type="match status" value="1"/>
</dbReference>
<evidence type="ECO:0000313" key="2">
    <source>
        <dbReference type="Proteomes" id="UP000626244"/>
    </source>
</evidence>
<dbReference type="Pfam" id="PF08713">
    <property type="entry name" value="DNA_alkylation"/>
    <property type="match status" value="1"/>
</dbReference>